<reference evidence="2 3" key="1">
    <citation type="submission" date="2016-10" db="EMBL/GenBank/DDBJ databases">
        <authorList>
            <person name="de Groot N.N."/>
        </authorList>
    </citation>
    <scope>NUCLEOTIDE SEQUENCE [LARGE SCALE GENOMIC DNA]</scope>
    <source>
        <strain evidence="2 3">DSM 19886</strain>
    </source>
</reference>
<dbReference type="AlphaFoldDB" id="A0A1G9VIG7"/>
<accession>A0A1G9VIG7</accession>
<proteinExistence type="predicted"/>
<evidence type="ECO:0000313" key="2">
    <source>
        <dbReference type="EMBL" id="SDM71949.1"/>
    </source>
</evidence>
<dbReference type="RefSeq" id="WP_089893795.1">
    <property type="nucleotide sequence ID" value="NZ_FNGV01000013.1"/>
</dbReference>
<dbReference type="SUPFAM" id="SSF49265">
    <property type="entry name" value="Fibronectin type III"/>
    <property type="match status" value="1"/>
</dbReference>
<feature type="chain" id="PRO_5011461476" description="Fibronectin type-III domain-containing protein" evidence="1">
    <location>
        <begin position="21"/>
        <end position="238"/>
    </location>
</feature>
<feature type="signal peptide" evidence="1">
    <location>
        <begin position="1"/>
        <end position="20"/>
    </location>
</feature>
<dbReference type="OrthoDB" id="1354696at2"/>
<evidence type="ECO:0008006" key="4">
    <source>
        <dbReference type="Google" id="ProtNLM"/>
    </source>
</evidence>
<dbReference type="EMBL" id="FNGV01000013">
    <property type="protein sequence ID" value="SDM71949.1"/>
    <property type="molecule type" value="Genomic_DNA"/>
</dbReference>
<name>A0A1G9VIG7_9FLAO</name>
<keyword evidence="1" id="KW-0732">Signal</keyword>
<evidence type="ECO:0000256" key="1">
    <source>
        <dbReference type="SAM" id="SignalP"/>
    </source>
</evidence>
<protein>
    <recommendedName>
        <fullName evidence="4">Fibronectin type-III domain-containing protein</fullName>
    </recommendedName>
</protein>
<keyword evidence="3" id="KW-1185">Reference proteome</keyword>
<organism evidence="2 3">
    <name type="scientific">Kriegella aquimaris</name>
    <dbReference type="NCBI Taxonomy" id="192904"/>
    <lineage>
        <taxon>Bacteria</taxon>
        <taxon>Pseudomonadati</taxon>
        <taxon>Bacteroidota</taxon>
        <taxon>Flavobacteriia</taxon>
        <taxon>Flavobacteriales</taxon>
        <taxon>Flavobacteriaceae</taxon>
        <taxon>Kriegella</taxon>
    </lineage>
</organism>
<dbReference type="PROSITE" id="PS51257">
    <property type="entry name" value="PROKAR_LIPOPROTEIN"/>
    <property type="match status" value="1"/>
</dbReference>
<sequence length="238" mass="26301">MKLFHKKSTVLMLVLFGLLAACTKLPPSEGETAKTPLEEEPKSPEKADVLVPVNGDTCSEFENIENEPEKALVFFSWSLAAHTENYLLEVFESDTLVKSITVDRTDTKVLLDKGKLYVWTVTSKNTVGEMKSDTFSFTTPGTPIGNFVPYTAQITVDFDTTNSEMTISWVGNDEDGDTLSYDLIVKEDEETIVEQSDITESAFGPIATIPGKNYLIEVVSFDSYGNYSTARYSEAAPN</sequence>
<gene>
    <name evidence="2" type="ORF">SAMN04488514_11399</name>
</gene>
<dbReference type="Proteomes" id="UP000199440">
    <property type="component" value="Unassembled WGS sequence"/>
</dbReference>
<dbReference type="STRING" id="192904.SAMN04488514_11399"/>
<evidence type="ECO:0000313" key="3">
    <source>
        <dbReference type="Proteomes" id="UP000199440"/>
    </source>
</evidence>
<dbReference type="InterPro" id="IPR036116">
    <property type="entry name" value="FN3_sf"/>
</dbReference>